<dbReference type="OrthoDB" id="9810009at2"/>
<dbReference type="Gene3D" id="2.10.260.10">
    <property type="match status" value="1"/>
</dbReference>
<dbReference type="PANTHER" id="PTHR37550:SF3">
    <property type="entry name" value="ANTITOXIN VAPB1"/>
    <property type="match status" value="1"/>
</dbReference>
<evidence type="ECO:0000256" key="2">
    <source>
        <dbReference type="PROSITE-ProRule" id="PRU01076"/>
    </source>
</evidence>
<keyword evidence="2" id="KW-0238">DNA-binding</keyword>
<feature type="domain" description="SpoVT-AbrB" evidence="3">
    <location>
        <begin position="4"/>
        <end position="46"/>
    </location>
</feature>
<dbReference type="InterPro" id="IPR037914">
    <property type="entry name" value="SpoVT-AbrB_sf"/>
</dbReference>
<proteinExistence type="inferred from homology"/>
<keyword evidence="5" id="KW-1185">Reference proteome</keyword>
<dbReference type="AlphaFoldDB" id="A0A853FDJ4"/>
<evidence type="ECO:0000313" key="5">
    <source>
        <dbReference type="Proteomes" id="UP000580517"/>
    </source>
</evidence>
<dbReference type="RefSeq" id="WP_129969762.1">
    <property type="nucleotide sequence ID" value="NZ_JACCEW010000004.1"/>
</dbReference>
<accession>A0A853FDJ4</accession>
<dbReference type="PANTHER" id="PTHR37550">
    <property type="entry name" value="ANTITOXIN VAPB1"/>
    <property type="match status" value="1"/>
</dbReference>
<protein>
    <submittedName>
        <fullName evidence="4">Antitoxin</fullName>
    </submittedName>
</protein>
<dbReference type="InterPro" id="IPR007159">
    <property type="entry name" value="SpoVT-AbrB_dom"/>
</dbReference>
<dbReference type="PROSITE" id="PS51740">
    <property type="entry name" value="SPOVT_ABRB"/>
    <property type="match status" value="1"/>
</dbReference>
<gene>
    <name evidence="4" type="ORF">H0A68_13010</name>
</gene>
<comment type="similarity">
    <text evidence="1">Belongs to the VapB family.</text>
</comment>
<reference evidence="4 5" key="1">
    <citation type="submission" date="2020-07" db="EMBL/GenBank/DDBJ databases">
        <title>Taxonomic revisions and descriptions of new bacterial species based on genomic comparisons in the high-G+C-content subgroup of the family Alcaligenaceae.</title>
        <authorList>
            <person name="Szabo A."/>
            <person name="Felfoldi T."/>
        </authorList>
    </citation>
    <scope>NUCLEOTIDE SEQUENCE [LARGE SCALE GENOMIC DNA]</scope>
    <source>
        <strain evidence="4 5">DSM 25264</strain>
    </source>
</reference>
<comment type="caution">
    <text evidence="4">The sequence shown here is derived from an EMBL/GenBank/DDBJ whole genome shotgun (WGS) entry which is preliminary data.</text>
</comment>
<dbReference type="Proteomes" id="UP000580517">
    <property type="component" value="Unassembled WGS sequence"/>
</dbReference>
<dbReference type="InterPro" id="IPR047976">
    <property type="entry name" value="Anti_VapB2-like"/>
</dbReference>
<dbReference type="NCBIfam" id="NF040493">
    <property type="entry name" value="TA_anti_VapB"/>
    <property type="match status" value="1"/>
</dbReference>
<evidence type="ECO:0000256" key="1">
    <source>
        <dbReference type="ARBA" id="ARBA00007924"/>
    </source>
</evidence>
<name>A0A853FDJ4_9BURK</name>
<evidence type="ECO:0000259" key="3">
    <source>
        <dbReference type="PROSITE" id="PS51740"/>
    </source>
</evidence>
<dbReference type="GO" id="GO:0003677">
    <property type="term" value="F:DNA binding"/>
    <property type="evidence" value="ECO:0007669"/>
    <property type="project" value="UniProtKB-UniRule"/>
</dbReference>
<sequence length="76" mass="8621">MSRTTVFMNNRSQAVRLPKALELPENVKQVEVTAIGRARLISPIDATWDSWFDGPGVTEDFMNERSQPESQARETL</sequence>
<dbReference type="InterPro" id="IPR051734">
    <property type="entry name" value="VapB_TA_antitoxins"/>
</dbReference>
<evidence type="ECO:0000313" key="4">
    <source>
        <dbReference type="EMBL" id="NYT37798.1"/>
    </source>
</evidence>
<organism evidence="4 5">
    <name type="scientific">Allopusillimonas soli</name>
    <dbReference type="NCBI Taxonomy" id="659016"/>
    <lineage>
        <taxon>Bacteria</taxon>
        <taxon>Pseudomonadati</taxon>
        <taxon>Pseudomonadota</taxon>
        <taxon>Betaproteobacteria</taxon>
        <taxon>Burkholderiales</taxon>
        <taxon>Alcaligenaceae</taxon>
        <taxon>Allopusillimonas</taxon>
    </lineage>
</organism>
<dbReference type="SUPFAM" id="SSF89447">
    <property type="entry name" value="AbrB/MazE/MraZ-like"/>
    <property type="match status" value="1"/>
</dbReference>
<dbReference type="EMBL" id="JACCEW010000004">
    <property type="protein sequence ID" value="NYT37798.1"/>
    <property type="molecule type" value="Genomic_DNA"/>
</dbReference>